<dbReference type="InterPro" id="IPR002933">
    <property type="entry name" value="Peptidase_M20"/>
</dbReference>
<dbReference type="EMBL" id="LZZM01000099">
    <property type="protein sequence ID" value="OOM79609.1"/>
    <property type="molecule type" value="Genomic_DNA"/>
</dbReference>
<dbReference type="GO" id="GO:0006508">
    <property type="term" value="P:proteolysis"/>
    <property type="evidence" value="ECO:0007669"/>
    <property type="project" value="UniProtKB-KW"/>
</dbReference>
<dbReference type="PANTHER" id="PTHR42994:SF2">
    <property type="entry name" value="PEPTIDASE"/>
    <property type="match status" value="1"/>
</dbReference>
<dbReference type="EC" id="3.4.11.4" evidence="8"/>
<keyword evidence="4 8" id="KW-0378">Hydrolase</keyword>
<dbReference type="InterPro" id="IPR011650">
    <property type="entry name" value="Peptidase_M20_dimer"/>
</dbReference>
<keyword evidence="9" id="KW-1185">Reference proteome</keyword>
<dbReference type="Gene3D" id="3.40.630.10">
    <property type="entry name" value="Zn peptidases"/>
    <property type="match status" value="1"/>
</dbReference>
<keyword evidence="2" id="KW-0645">Protease</keyword>
<feature type="domain" description="Peptidase M20 dimerisation" evidence="7">
    <location>
        <begin position="180"/>
        <end position="269"/>
    </location>
</feature>
<dbReference type="NCBIfam" id="TIGR01883">
    <property type="entry name" value="PepT-like"/>
    <property type="match status" value="1"/>
</dbReference>
<dbReference type="GO" id="GO:0008237">
    <property type="term" value="F:metallopeptidase activity"/>
    <property type="evidence" value="ECO:0007669"/>
    <property type="project" value="UniProtKB-KW"/>
</dbReference>
<name>A0A1S8TPN5_9CLOT</name>
<dbReference type="SUPFAM" id="SSF55031">
    <property type="entry name" value="Bacterial exopeptidase dimerisation domain"/>
    <property type="match status" value="1"/>
</dbReference>
<evidence type="ECO:0000256" key="2">
    <source>
        <dbReference type="ARBA" id="ARBA00022670"/>
    </source>
</evidence>
<reference evidence="8 9" key="1">
    <citation type="submission" date="2016-05" db="EMBL/GenBank/DDBJ databases">
        <title>Microbial solvent formation.</title>
        <authorList>
            <person name="Poehlein A."/>
            <person name="Montoya Solano J.D."/>
            <person name="Flitsch S."/>
            <person name="Krabben P."/>
            <person name="Duerre P."/>
            <person name="Daniel R."/>
        </authorList>
    </citation>
    <scope>NUCLEOTIDE SEQUENCE [LARGE SCALE GENOMIC DNA]</scope>
    <source>
        <strain evidence="8 9">DSM 2619</strain>
    </source>
</reference>
<dbReference type="Proteomes" id="UP000190890">
    <property type="component" value="Unassembled WGS sequence"/>
</dbReference>
<dbReference type="GO" id="GO:0046872">
    <property type="term" value="F:metal ion binding"/>
    <property type="evidence" value="ECO:0007669"/>
    <property type="project" value="UniProtKB-KW"/>
</dbReference>
<keyword evidence="8" id="KW-0031">Aminopeptidase</keyword>
<comment type="caution">
    <text evidence="8">The sequence shown here is derived from an EMBL/GenBank/DDBJ whole genome shotgun (WGS) entry which is preliminary data.</text>
</comment>
<protein>
    <submittedName>
        <fullName evidence="8">Peptidase T</fullName>
        <ecNumber evidence="8">3.4.11.4</ecNumber>
    </submittedName>
</protein>
<dbReference type="InterPro" id="IPR010162">
    <property type="entry name" value="PepT-like"/>
</dbReference>
<dbReference type="Pfam" id="PF07687">
    <property type="entry name" value="M20_dimer"/>
    <property type="match status" value="1"/>
</dbReference>
<dbReference type="Gene3D" id="3.30.70.360">
    <property type="match status" value="1"/>
</dbReference>
<proteinExistence type="predicted"/>
<comment type="cofactor">
    <cofactor evidence="1">
        <name>Zn(2+)</name>
        <dbReference type="ChEBI" id="CHEBI:29105"/>
    </cofactor>
</comment>
<dbReference type="InterPro" id="IPR001261">
    <property type="entry name" value="ArgE/DapE_CS"/>
</dbReference>
<dbReference type="STRING" id="29367.CLPUN_15570"/>
<evidence type="ECO:0000259" key="7">
    <source>
        <dbReference type="Pfam" id="PF07687"/>
    </source>
</evidence>
<dbReference type="GO" id="GO:0045148">
    <property type="term" value="F:tripeptide aminopeptidase activity"/>
    <property type="evidence" value="ECO:0007669"/>
    <property type="project" value="UniProtKB-EC"/>
</dbReference>
<accession>A0A1S8TPN5</accession>
<gene>
    <name evidence="8" type="primary">pepT_1</name>
    <name evidence="8" type="ORF">CLPUN_15570</name>
</gene>
<dbReference type="OrthoDB" id="9773892at2"/>
<keyword evidence="5" id="KW-0862">Zinc</keyword>
<dbReference type="Pfam" id="PF01546">
    <property type="entry name" value="Peptidase_M20"/>
    <property type="match status" value="1"/>
</dbReference>
<evidence type="ECO:0000256" key="6">
    <source>
        <dbReference type="ARBA" id="ARBA00023049"/>
    </source>
</evidence>
<dbReference type="PANTHER" id="PTHR42994">
    <property type="entry name" value="PEPTIDASE T"/>
    <property type="match status" value="1"/>
</dbReference>
<organism evidence="8 9">
    <name type="scientific">Clostridium puniceum</name>
    <dbReference type="NCBI Taxonomy" id="29367"/>
    <lineage>
        <taxon>Bacteria</taxon>
        <taxon>Bacillati</taxon>
        <taxon>Bacillota</taxon>
        <taxon>Clostridia</taxon>
        <taxon>Eubacteriales</taxon>
        <taxon>Clostridiaceae</taxon>
        <taxon>Clostridium</taxon>
    </lineage>
</organism>
<evidence type="ECO:0000313" key="9">
    <source>
        <dbReference type="Proteomes" id="UP000190890"/>
    </source>
</evidence>
<dbReference type="PROSITE" id="PS00758">
    <property type="entry name" value="ARGE_DAPE_CPG2_1"/>
    <property type="match status" value="1"/>
</dbReference>
<dbReference type="InterPro" id="IPR036264">
    <property type="entry name" value="Bact_exopeptidase_dim_dom"/>
</dbReference>
<evidence type="ECO:0000313" key="8">
    <source>
        <dbReference type="EMBL" id="OOM79609.1"/>
    </source>
</evidence>
<dbReference type="RefSeq" id="WP_077846739.1">
    <property type="nucleotide sequence ID" value="NZ_LZZM01000099.1"/>
</dbReference>
<evidence type="ECO:0000256" key="3">
    <source>
        <dbReference type="ARBA" id="ARBA00022723"/>
    </source>
</evidence>
<evidence type="ECO:0000256" key="4">
    <source>
        <dbReference type="ARBA" id="ARBA00022801"/>
    </source>
</evidence>
<evidence type="ECO:0000256" key="5">
    <source>
        <dbReference type="ARBA" id="ARBA00022833"/>
    </source>
</evidence>
<dbReference type="SUPFAM" id="SSF53187">
    <property type="entry name" value="Zn-dependent exopeptidases"/>
    <property type="match status" value="1"/>
</dbReference>
<keyword evidence="6" id="KW-0482">Metalloprotease</keyword>
<sequence length="372" mass="40722">MQINKERIISEFTKLVSIDSKSFCEKDMGIYIKKRLVSLGFSVFEDDAGKILNGNCGNIYGFKEGNTSLDPLLFCAHMDTVEPSEGKEAVIGEDGIIRSNGKTVLGADDFSGIAAILEALQTIEDKNISHRPIEVLFTIAEEVYCKGVQQFDFSKIKSKEAYILDLTGPVGFAAFKAPTILSFNIIINGKSSHAGFAPEKGIHSILAAANSISSLEIGRIDKDTTLNIGNIEGGIATNIVPDQCIVKGEIRSYSHKKALELLENIKQNFIDSAAKIKAIVDFHSEIHCEAYEISINHPVIKRFERISNEQKLPTTLVETFGGSDNNILAKHGIKGVVLANAMNQCHSCEEYTTIDELCNIAELTKSLMISQD</sequence>
<keyword evidence="3" id="KW-0479">Metal-binding</keyword>
<evidence type="ECO:0000256" key="1">
    <source>
        <dbReference type="ARBA" id="ARBA00001947"/>
    </source>
</evidence>
<dbReference type="AlphaFoldDB" id="A0A1S8TPN5"/>